<proteinExistence type="inferred from homology"/>
<dbReference type="KEGG" id="xyk:GT347_11165"/>
<dbReference type="GO" id="GO:0047661">
    <property type="term" value="F:amino-acid racemase activity"/>
    <property type="evidence" value="ECO:0007669"/>
    <property type="project" value="InterPro"/>
</dbReference>
<evidence type="ECO:0000313" key="3">
    <source>
        <dbReference type="Proteomes" id="UP000464787"/>
    </source>
</evidence>
<dbReference type="EMBL" id="CP047650">
    <property type="protein sequence ID" value="QHI98505.1"/>
    <property type="molecule type" value="Genomic_DNA"/>
</dbReference>
<gene>
    <name evidence="2" type="ORF">GT347_11165</name>
</gene>
<sequence>MKTPRIQVLNPNSSVNVTEGIDRAVQAAVTATPCRFESVTSRVGPPGIVSQADYDIASVQVAEHVQAHQGEADAFVIACFSDPGVAQARAVSGGKPVIGIGEAGVRAALAQGRRVGVVAVADASIPRHMRYWKALGLEQSVAGERALNLRVDQTGDPDLAFAPMLEAARQLRDVDGADVILLGCAGMADLRKPLADALGLPVIDPCEAAAQEASRQAGA</sequence>
<reference evidence="2 3" key="1">
    <citation type="submission" date="2020-01" db="EMBL/GenBank/DDBJ databases">
        <title>Genome sequencing of strain KACC 21265.</title>
        <authorList>
            <person name="Heo J."/>
            <person name="Kim S.-J."/>
            <person name="Kim J.-S."/>
            <person name="Hong S.-B."/>
            <person name="Kwon S.-W."/>
        </authorList>
    </citation>
    <scope>NUCLEOTIDE SEQUENCE [LARGE SCALE GENOMIC DNA]</scope>
    <source>
        <strain evidence="2 3">KACC 21265</strain>
    </source>
</reference>
<protein>
    <submittedName>
        <fullName evidence="2">Asp/Glu racemase</fullName>
    </submittedName>
</protein>
<dbReference type="Gene3D" id="3.40.50.12500">
    <property type="match status" value="1"/>
</dbReference>
<organism evidence="2 3">
    <name type="scientific">Xylophilus rhododendri</name>
    <dbReference type="NCBI Taxonomy" id="2697032"/>
    <lineage>
        <taxon>Bacteria</taxon>
        <taxon>Pseudomonadati</taxon>
        <taxon>Pseudomonadota</taxon>
        <taxon>Betaproteobacteria</taxon>
        <taxon>Burkholderiales</taxon>
        <taxon>Xylophilus</taxon>
    </lineage>
</organism>
<evidence type="ECO:0000313" key="2">
    <source>
        <dbReference type="EMBL" id="QHI98505.1"/>
    </source>
</evidence>
<accession>A0A857J6R9</accession>
<comment type="similarity">
    <text evidence="1">Belongs to the HyuE racemase family.</text>
</comment>
<dbReference type="PANTHER" id="PTHR28047">
    <property type="entry name" value="PROTEIN DCG1"/>
    <property type="match status" value="1"/>
</dbReference>
<dbReference type="PANTHER" id="PTHR28047:SF5">
    <property type="entry name" value="PROTEIN DCG1"/>
    <property type="match status" value="1"/>
</dbReference>
<dbReference type="Proteomes" id="UP000464787">
    <property type="component" value="Chromosome"/>
</dbReference>
<name>A0A857J6R9_9BURK</name>
<dbReference type="InterPro" id="IPR053714">
    <property type="entry name" value="Iso_Racemase_Enz_sf"/>
</dbReference>
<keyword evidence="3" id="KW-1185">Reference proteome</keyword>
<dbReference type="RefSeq" id="WP_160552022.1">
    <property type="nucleotide sequence ID" value="NZ_CP047650.1"/>
</dbReference>
<dbReference type="InterPro" id="IPR052186">
    <property type="entry name" value="Hydantoin_racemase-like"/>
</dbReference>
<dbReference type="InterPro" id="IPR015942">
    <property type="entry name" value="Asp/Glu/hydantoin_racemase"/>
</dbReference>
<dbReference type="AlphaFoldDB" id="A0A857J6R9"/>
<dbReference type="Pfam" id="PF01177">
    <property type="entry name" value="Asp_Glu_race"/>
    <property type="match status" value="1"/>
</dbReference>
<evidence type="ECO:0000256" key="1">
    <source>
        <dbReference type="ARBA" id="ARBA00038414"/>
    </source>
</evidence>